<protein>
    <submittedName>
        <fullName evidence="2">Uncharacterized protein</fullName>
    </submittedName>
</protein>
<dbReference type="AlphaFoldDB" id="A0A813NK28"/>
<feature type="compositionally biased region" description="Acidic residues" evidence="1">
    <location>
        <begin position="243"/>
        <end position="266"/>
    </location>
</feature>
<evidence type="ECO:0000313" key="3">
    <source>
        <dbReference type="EMBL" id="CAF3515686.1"/>
    </source>
</evidence>
<organism evidence="2 4">
    <name type="scientific">Didymodactylos carnosus</name>
    <dbReference type="NCBI Taxonomy" id="1234261"/>
    <lineage>
        <taxon>Eukaryota</taxon>
        <taxon>Metazoa</taxon>
        <taxon>Spiralia</taxon>
        <taxon>Gnathifera</taxon>
        <taxon>Rotifera</taxon>
        <taxon>Eurotatoria</taxon>
        <taxon>Bdelloidea</taxon>
        <taxon>Philodinida</taxon>
        <taxon>Philodinidae</taxon>
        <taxon>Didymodactylos</taxon>
    </lineage>
</organism>
<reference evidence="2" key="1">
    <citation type="submission" date="2021-02" db="EMBL/GenBank/DDBJ databases">
        <authorList>
            <person name="Nowell W R."/>
        </authorList>
    </citation>
    <scope>NUCLEOTIDE SEQUENCE</scope>
</reference>
<dbReference type="Proteomes" id="UP000681722">
    <property type="component" value="Unassembled WGS sequence"/>
</dbReference>
<evidence type="ECO:0000313" key="4">
    <source>
        <dbReference type="Proteomes" id="UP000663829"/>
    </source>
</evidence>
<name>A0A813NK28_9BILA</name>
<dbReference type="OrthoDB" id="10015959at2759"/>
<accession>A0A813NK28</accession>
<feature type="region of interest" description="Disordered" evidence="1">
    <location>
        <begin position="243"/>
        <end position="268"/>
    </location>
</feature>
<gene>
    <name evidence="2" type="ORF">GPM918_LOCUS75</name>
    <name evidence="3" type="ORF">SRO942_LOCUS76</name>
</gene>
<dbReference type="EMBL" id="CAJOBC010000005">
    <property type="protein sequence ID" value="CAF3515686.1"/>
    <property type="molecule type" value="Genomic_DNA"/>
</dbReference>
<proteinExistence type="predicted"/>
<keyword evidence="4" id="KW-1185">Reference proteome</keyword>
<evidence type="ECO:0000256" key="1">
    <source>
        <dbReference type="SAM" id="MobiDB-lite"/>
    </source>
</evidence>
<comment type="caution">
    <text evidence="2">The sequence shown here is derived from an EMBL/GenBank/DDBJ whole genome shotgun (WGS) entry which is preliminary data.</text>
</comment>
<dbReference type="Proteomes" id="UP000663829">
    <property type="component" value="Unassembled WGS sequence"/>
</dbReference>
<dbReference type="EMBL" id="CAJNOQ010000005">
    <property type="protein sequence ID" value="CAF0737664.1"/>
    <property type="molecule type" value="Genomic_DNA"/>
</dbReference>
<sequence>MASEKCQIVCSDDVQCVNDSNALCLHCQLYVCVNHFLQHQETLKYKEEFDFLISKTIERKLVLESLASSNVEQKRSRLRSQLDDWFQQMNAIYREKYQEIDSIVINDDEFDRIKLEHLNDLNGFLLKQMEKQNVSANDLNDVKLCLTKLNKSIEELTKLIMENKVSTFEHLMNHFNLYSTTTTAVNSSNNPVDFTIKVEPSFGENSSVDLTLSNIESDYTKQDSFVTNMDHEQQCQIDTAIDINDEPLDDPNQEQQEDATQSDDEDTHEKLDVKLKAQLIRSFKTNKCPLVSKTVFGICKTHNINNIPCNGRHLSEKFGLINHLQNYHDFNYNSSKKIVKLVMAANDSAVDTTIDLFSNENDISNQNVSKFKANCMLNRYNVYGITQKHKIQLCQGEYFHLKDHLILYHNIRASCATKLVEAVMNKINKTEQIIKPDEIIIQEKIQCPLHMNNLELYGINKKSIPNAPCSTILKKFYLQKHLRVGHQLTLKATRKIMNAYEENLTEKLFRHNEHIVEKSKTLTVCKNYLFVQ</sequence>
<evidence type="ECO:0000313" key="2">
    <source>
        <dbReference type="EMBL" id="CAF0737664.1"/>
    </source>
</evidence>